<dbReference type="EMBL" id="AQQW01000001">
    <property type="protein sequence ID" value="ETW14246.1"/>
    <property type="molecule type" value="Genomic_DNA"/>
</dbReference>
<accession>W4HQ49</accession>
<gene>
    <name evidence="1" type="ORF">ATO8_00015</name>
</gene>
<protein>
    <submittedName>
        <fullName evidence="1">Uncharacterized protein</fullName>
    </submittedName>
</protein>
<comment type="caution">
    <text evidence="1">The sequence shown here is derived from an EMBL/GenBank/DDBJ whole genome shotgun (WGS) entry which is preliminary data.</text>
</comment>
<organism evidence="1 2">
    <name type="scientific">Roseivivax marinus</name>
    <dbReference type="NCBI Taxonomy" id="1379903"/>
    <lineage>
        <taxon>Bacteria</taxon>
        <taxon>Pseudomonadati</taxon>
        <taxon>Pseudomonadota</taxon>
        <taxon>Alphaproteobacteria</taxon>
        <taxon>Rhodobacterales</taxon>
        <taxon>Roseobacteraceae</taxon>
        <taxon>Roseivivax</taxon>
    </lineage>
</organism>
<keyword evidence="2" id="KW-1185">Reference proteome</keyword>
<dbReference type="Proteomes" id="UP000019063">
    <property type="component" value="Unassembled WGS sequence"/>
</dbReference>
<name>W4HQ49_9RHOB</name>
<dbReference type="STRING" id="1379903.ATO8_00015"/>
<proteinExistence type="predicted"/>
<sequence length="81" mass="9150">MCAPTQEQILAFLAQDRWNKTCEVCRGQEWFYPSQGPSEDPTPLFLPTHQADENVSFVAIICAGCGNTRFMHSETILKSQE</sequence>
<evidence type="ECO:0000313" key="2">
    <source>
        <dbReference type="Proteomes" id="UP000019063"/>
    </source>
</evidence>
<evidence type="ECO:0000313" key="1">
    <source>
        <dbReference type="EMBL" id="ETW14246.1"/>
    </source>
</evidence>
<reference evidence="1 2" key="1">
    <citation type="journal article" date="2014" name="Antonie Van Leeuwenhoek">
        <title>Roseivivax atlanticus sp. nov., isolated from surface seawater of the Atlantic Ocean.</title>
        <authorList>
            <person name="Li G."/>
            <person name="Lai Q."/>
            <person name="Liu X."/>
            <person name="Sun F."/>
            <person name="Shao Z."/>
        </authorList>
    </citation>
    <scope>NUCLEOTIDE SEQUENCE [LARGE SCALE GENOMIC DNA]</scope>
    <source>
        <strain evidence="1 2">22II-s10s</strain>
    </source>
</reference>
<dbReference type="AlphaFoldDB" id="W4HQ49"/>